<dbReference type="EMBL" id="JH660642">
    <property type="protein sequence ID" value="EIM28941.1"/>
    <property type="molecule type" value="Genomic_DNA"/>
</dbReference>
<evidence type="ECO:0000256" key="3">
    <source>
        <dbReference type="ARBA" id="ARBA00022679"/>
    </source>
</evidence>
<gene>
    <name evidence="6" type="ORF">MicloDRAFT_00025890</name>
</gene>
<keyword evidence="7" id="KW-1185">Reference proteome</keyword>
<proteinExistence type="inferred from homology"/>
<dbReference type="AlphaFoldDB" id="I4YY99"/>
<sequence>MNYVDGPLIDSYHDERQSSSSDYPFVSVIMPIRNESRFIEASLGAVLAQDYPGDRMEVLIADGMSTDDTRDIIARIAGSHPDVSVMIVDNPGRIASTGLNAGLAQARGDVIVRVDGHTFLEPDHVRQCIEALQRSGADHVGGRMETVSEGPFGEAVSWATGTGFGVGHGRFHYSDHEEWSDTVSMGAWPRQVFERIGLFDEEQVRNQDDEFNYRLLEHGGKILLCPSIKSKYYNRSTPRSLWRQYYQYGYWKIRVMQKHPLQMRPRQFAPPLLAAALLATFVLSPFFAWAAWGLALVLGSYLVANLIASTLTARQAGWRLMPRLSLAYGILHLSYGFGFLVGLIRFWNRWHDRGEWAALKPA</sequence>
<evidence type="ECO:0000256" key="2">
    <source>
        <dbReference type="ARBA" id="ARBA00022676"/>
    </source>
</evidence>
<feature type="domain" description="Glycosyltransferase 2-like" evidence="5">
    <location>
        <begin position="27"/>
        <end position="157"/>
    </location>
</feature>
<evidence type="ECO:0000256" key="4">
    <source>
        <dbReference type="SAM" id="Phobius"/>
    </source>
</evidence>
<dbReference type="RefSeq" id="WP_009491671.1">
    <property type="nucleotide sequence ID" value="NZ_CP141048.1"/>
</dbReference>
<evidence type="ECO:0000256" key="1">
    <source>
        <dbReference type="ARBA" id="ARBA00006739"/>
    </source>
</evidence>
<name>I4YY99_9HYPH</name>
<feature type="transmembrane region" description="Helical" evidence="4">
    <location>
        <begin position="294"/>
        <end position="313"/>
    </location>
</feature>
<dbReference type="CDD" id="cd02525">
    <property type="entry name" value="Succinoglycan_BP_ExoA"/>
    <property type="match status" value="1"/>
</dbReference>
<dbReference type="InterPro" id="IPR001173">
    <property type="entry name" value="Glyco_trans_2-like"/>
</dbReference>
<reference evidence="6 7" key="1">
    <citation type="submission" date="2012-02" db="EMBL/GenBank/DDBJ databases">
        <title>Improved High-Quality Draft sequence of Microvirga sp. WSM3557.</title>
        <authorList>
            <consortium name="US DOE Joint Genome Institute"/>
            <person name="Lucas S."/>
            <person name="Han J."/>
            <person name="Lapidus A."/>
            <person name="Cheng J.-F."/>
            <person name="Goodwin L."/>
            <person name="Pitluck S."/>
            <person name="Peters L."/>
            <person name="Zhang X."/>
            <person name="Detter J.C."/>
            <person name="Han C."/>
            <person name="Tapia R."/>
            <person name="Land M."/>
            <person name="Hauser L."/>
            <person name="Kyrpides N."/>
            <person name="Ivanova N."/>
            <person name="Pagani I."/>
            <person name="Brau L."/>
            <person name="Yates R."/>
            <person name="O'Hara G."/>
            <person name="Rui T."/>
            <person name="Howieson J."/>
            <person name="Reeve W."/>
            <person name="Woyke T."/>
        </authorList>
    </citation>
    <scope>NUCLEOTIDE SEQUENCE [LARGE SCALE GENOMIC DNA]</scope>
    <source>
        <strain evidence="6 7">WSM3557</strain>
    </source>
</reference>
<dbReference type="STRING" id="864069.MicloDRAFT_00025890"/>
<keyword evidence="2" id="KW-0328">Glycosyltransferase</keyword>
<dbReference type="Proteomes" id="UP000003947">
    <property type="component" value="Unassembled WGS sequence"/>
</dbReference>
<accession>I4YY99</accession>
<evidence type="ECO:0000313" key="7">
    <source>
        <dbReference type="Proteomes" id="UP000003947"/>
    </source>
</evidence>
<keyword evidence="4" id="KW-0812">Transmembrane</keyword>
<evidence type="ECO:0000313" key="6">
    <source>
        <dbReference type="EMBL" id="EIM28941.1"/>
    </source>
</evidence>
<keyword evidence="4" id="KW-1133">Transmembrane helix</keyword>
<dbReference type="Gene3D" id="3.90.550.10">
    <property type="entry name" value="Spore Coat Polysaccharide Biosynthesis Protein SpsA, Chain A"/>
    <property type="match status" value="1"/>
</dbReference>
<dbReference type="eggNOG" id="COG1215">
    <property type="taxonomic scope" value="Bacteria"/>
</dbReference>
<dbReference type="Pfam" id="PF00535">
    <property type="entry name" value="Glycos_transf_2"/>
    <property type="match status" value="1"/>
</dbReference>
<evidence type="ECO:0000259" key="5">
    <source>
        <dbReference type="Pfam" id="PF00535"/>
    </source>
</evidence>
<dbReference type="OrthoDB" id="8416156at2"/>
<keyword evidence="4" id="KW-0472">Membrane</keyword>
<dbReference type="HOGENOM" id="CLU_025996_19_0_5"/>
<protein>
    <submittedName>
        <fullName evidence="6">Glycosyl transferase</fullName>
    </submittedName>
</protein>
<dbReference type="PANTHER" id="PTHR43630:SF1">
    <property type="entry name" value="POLY-BETA-1,6-N-ACETYL-D-GLUCOSAMINE SYNTHASE"/>
    <property type="match status" value="1"/>
</dbReference>
<comment type="similarity">
    <text evidence="1">Belongs to the glycosyltransferase 2 family.</text>
</comment>
<organism evidence="6 7">
    <name type="scientific">Microvirga lotononidis</name>
    <dbReference type="NCBI Taxonomy" id="864069"/>
    <lineage>
        <taxon>Bacteria</taxon>
        <taxon>Pseudomonadati</taxon>
        <taxon>Pseudomonadota</taxon>
        <taxon>Alphaproteobacteria</taxon>
        <taxon>Hyphomicrobiales</taxon>
        <taxon>Methylobacteriaceae</taxon>
        <taxon>Microvirga</taxon>
    </lineage>
</organism>
<feature type="transmembrane region" description="Helical" evidence="4">
    <location>
        <begin position="325"/>
        <end position="347"/>
    </location>
</feature>
<dbReference type="PANTHER" id="PTHR43630">
    <property type="entry name" value="POLY-BETA-1,6-N-ACETYL-D-GLUCOSAMINE SYNTHASE"/>
    <property type="match status" value="1"/>
</dbReference>
<keyword evidence="3 6" id="KW-0808">Transferase</keyword>
<dbReference type="GO" id="GO:0016757">
    <property type="term" value="F:glycosyltransferase activity"/>
    <property type="evidence" value="ECO:0007669"/>
    <property type="project" value="UniProtKB-KW"/>
</dbReference>
<dbReference type="SUPFAM" id="SSF53448">
    <property type="entry name" value="Nucleotide-diphospho-sugar transferases"/>
    <property type="match status" value="1"/>
</dbReference>
<dbReference type="InterPro" id="IPR029044">
    <property type="entry name" value="Nucleotide-diphossugar_trans"/>
</dbReference>
<dbReference type="PATRIC" id="fig|864069.3.peg.2798"/>